<dbReference type="Proteomes" id="UP001146120">
    <property type="component" value="Unassembled WGS sequence"/>
</dbReference>
<sequence>MERAVLKWRFELQAARQTLPQIDVASTLISCVLSEQRHAALVRWAVHHRRIYTGMQRIAMVGIAIVGLVCPIDVDAPSKATAVIDVLVNISITLSMLIAARLAGQWNQRGRGNIDDKTVRCVIVQATLRFGRAVSDRLLREAPPPVSALPRAIRRRHTLSTISPLAKPRVPRRASITTADVVLINARWDEQPRGAPPVDIVRTTDMSTSKQPLTLVQWRVQAVDARRTCGLPLTGTAISNASSLLHKLLGAVGLCTSVVAVSCSSSAIWVVQCLAVLGFVATLCFLVPFLLLLQRQLLTTLIQSTDVLVLSLQAIAAVLTAAQVFAWDVRVLCLVTWLLWFHWLLVLDALTPLAKRQLQFSKRMALPAMLTLVVGAIVVILLALVTSFELFVDSPLLPMQRGANESVLSTTRFLLHRLATIVLLAANYLWILARSPEDTLTLLRGRVEYQTAVSFMPKASVHPSATALRGRVPVPILMSTASKKQPYSAHQRRTTDPRHPRIGSARHPKVADVRTPVRSTASNNSI</sequence>
<feature type="transmembrane region" description="Helical" evidence="2">
    <location>
        <begin position="337"/>
        <end position="354"/>
    </location>
</feature>
<organism evidence="3 4">
    <name type="scientific">Lagenidium giganteum</name>
    <dbReference type="NCBI Taxonomy" id="4803"/>
    <lineage>
        <taxon>Eukaryota</taxon>
        <taxon>Sar</taxon>
        <taxon>Stramenopiles</taxon>
        <taxon>Oomycota</taxon>
        <taxon>Peronosporomycetes</taxon>
        <taxon>Pythiales</taxon>
        <taxon>Pythiaceae</taxon>
    </lineage>
</organism>
<accession>A0AAV2Z125</accession>
<name>A0AAV2Z125_9STRA</name>
<keyword evidence="2" id="KW-1133">Transmembrane helix</keyword>
<evidence type="ECO:0000313" key="4">
    <source>
        <dbReference type="Proteomes" id="UP001146120"/>
    </source>
</evidence>
<feature type="transmembrane region" description="Helical" evidence="2">
    <location>
        <begin position="80"/>
        <end position="103"/>
    </location>
</feature>
<evidence type="ECO:0000256" key="1">
    <source>
        <dbReference type="SAM" id="MobiDB-lite"/>
    </source>
</evidence>
<comment type="caution">
    <text evidence="3">The sequence shown here is derived from an EMBL/GenBank/DDBJ whole genome shotgun (WGS) entry which is preliminary data.</text>
</comment>
<evidence type="ECO:0000256" key="2">
    <source>
        <dbReference type="SAM" id="Phobius"/>
    </source>
</evidence>
<keyword evidence="4" id="KW-1185">Reference proteome</keyword>
<dbReference type="AlphaFoldDB" id="A0AAV2Z125"/>
<reference evidence="3" key="1">
    <citation type="submission" date="2022-11" db="EMBL/GenBank/DDBJ databases">
        <authorList>
            <person name="Morgan W.R."/>
            <person name="Tartar A."/>
        </authorList>
    </citation>
    <scope>NUCLEOTIDE SEQUENCE</scope>
    <source>
        <strain evidence="3">ARSEF 373</strain>
    </source>
</reference>
<feature type="transmembrane region" description="Helical" evidence="2">
    <location>
        <begin position="366"/>
        <end position="388"/>
    </location>
</feature>
<feature type="transmembrane region" description="Helical" evidence="2">
    <location>
        <begin position="305"/>
        <end position="325"/>
    </location>
</feature>
<feature type="transmembrane region" description="Helical" evidence="2">
    <location>
        <begin position="58"/>
        <end position="74"/>
    </location>
</feature>
<evidence type="ECO:0000313" key="3">
    <source>
        <dbReference type="EMBL" id="DAZ99072.1"/>
    </source>
</evidence>
<feature type="region of interest" description="Disordered" evidence="1">
    <location>
        <begin position="482"/>
        <end position="526"/>
    </location>
</feature>
<keyword evidence="2" id="KW-0812">Transmembrane</keyword>
<keyword evidence="2" id="KW-0472">Membrane</keyword>
<gene>
    <name evidence="3" type="ORF">N0F65_008377</name>
</gene>
<feature type="transmembrane region" description="Helical" evidence="2">
    <location>
        <begin position="248"/>
        <end position="268"/>
    </location>
</feature>
<feature type="transmembrane region" description="Helical" evidence="2">
    <location>
        <begin position="274"/>
        <end position="293"/>
    </location>
</feature>
<proteinExistence type="predicted"/>
<reference evidence="3" key="2">
    <citation type="journal article" date="2023" name="Microbiol Resour">
        <title>Decontamination and Annotation of the Draft Genome Sequence of the Oomycete Lagenidium giganteum ARSEF 373.</title>
        <authorList>
            <person name="Morgan W.R."/>
            <person name="Tartar A."/>
        </authorList>
    </citation>
    <scope>NUCLEOTIDE SEQUENCE</scope>
    <source>
        <strain evidence="3">ARSEF 373</strain>
    </source>
</reference>
<feature type="transmembrane region" description="Helical" evidence="2">
    <location>
        <begin position="414"/>
        <end position="433"/>
    </location>
</feature>
<dbReference type="EMBL" id="DAKRPA010000090">
    <property type="protein sequence ID" value="DAZ99072.1"/>
    <property type="molecule type" value="Genomic_DNA"/>
</dbReference>
<protein>
    <submittedName>
        <fullName evidence="3">Uncharacterized protein</fullName>
    </submittedName>
</protein>
<feature type="compositionally biased region" description="Polar residues" evidence="1">
    <location>
        <begin position="517"/>
        <end position="526"/>
    </location>
</feature>